<dbReference type="InterPro" id="IPR001123">
    <property type="entry name" value="LeuE-type"/>
</dbReference>
<keyword evidence="4 6" id="KW-1133">Transmembrane helix</keyword>
<evidence type="ECO:0000313" key="8">
    <source>
        <dbReference type="Proteomes" id="UP000198703"/>
    </source>
</evidence>
<feature type="transmembrane region" description="Helical" evidence="6">
    <location>
        <begin position="119"/>
        <end position="147"/>
    </location>
</feature>
<dbReference type="PANTHER" id="PTHR30086:SF20">
    <property type="entry name" value="ARGININE EXPORTER PROTEIN ARGO-RELATED"/>
    <property type="match status" value="1"/>
</dbReference>
<proteinExistence type="predicted"/>
<feature type="transmembrane region" description="Helical" evidence="6">
    <location>
        <begin position="12"/>
        <end position="38"/>
    </location>
</feature>
<keyword evidence="3 6" id="KW-0812">Transmembrane</keyword>
<comment type="subcellular location">
    <subcellularLocation>
        <location evidence="1">Cell membrane</location>
        <topology evidence="1">Multi-pass membrane protein</topology>
    </subcellularLocation>
</comment>
<evidence type="ECO:0000256" key="6">
    <source>
        <dbReference type="SAM" id="Phobius"/>
    </source>
</evidence>
<dbReference type="PANTHER" id="PTHR30086">
    <property type="entry name" value="ARGININE EXPORTER PROTEIN ARGO"/>
    <property type="match status" value="1"/>
</dbReference>
<dbReference type="EMBL" id="FNQM01000025">
    <property type="protein sequence ID" value="SEA98284.1"/>
    <property type="molecule type" value="Genomic_DNA"/>
</dbReference>
<feature type="transmembrane region" description="Helical" evidence="6">
    <location>
        <begin position="45"/>
        <end position="74"/>
    </location>
</feature>
<feature type="transmembrane region" description="Helical" evidence="6">
    <location>
        <begin position="80"/>
        <end position="98"/>
    </location>
</feature>
<dbReference type="RefSeq" id="WP_175479017.1">
    <property type="nucleotide sequence ID" value="NZ_FNQM01000025.1"/>
</dbReference>
<dbReference type="GO" id="GO:0005886">
    <property type="term" value="C:plasma membrane"/>
    <property type="evidence" value="ECO:0007669"/>
    <property type="project" value="UniProtKB-SubCell"/>
</dbReference>
<reference evidence="7 8" key="1">
    <citation type="submission" date="2016-10" db="EMBL/GenBank/DDBJ databases">
        <authorList>
            <person name="de Groot N.N."/>
        </authorList>
    </citation>
    <scope>NUCLEOTIDE SEQUENCE [LARGE SCALE GENOMIC DNA]</scope>
    <source>
        <strain evidence="7 8">DSM 15345</strain>
    </source>
</reference>
<dbReference type="AlphaFoldDB" id="A0A1H4FLW3"/>
<sequence>MGFLAAQPWTELLSIWAFFALNVLTPGPNVFNTIGIALGSGRGPALAAAAGVAPGVMLWGTAATLGAATLFALWPAAETALTLLGAGLLLLFGSRYIRRALATGPGAVKARAGATPLRAFMATLAVLATNPKALTTWLVILSLFPAAQASTGTLALLVVGMASVGTLMHVGYALLFSTRAAAAVYARAARGVDAAVGLFFMGLGLRLIAGRAGVW</sequence>
<feature type="transmembrane region" description="Helical" evidence="6">
    <location>
        <begin position="188"/>
        <end position="209"/>
    </location>
</feature>
<evidence type="ECO:0000256" key="4">
    <source>
        <dbReference type="ARBA" id="ARBA00022989"/>
    </source>
</evidence>
<keyword evidence="2" id="KW-1003">Cell membrane</keyword>
<protein>
    <submittedName>
        <fullName evidence="7">Threonine/homoserine/homoserine lactone efflux protein</fullName>
    </submittedName>
</protein>
<evidence type="ECO:0000256" key="5">
    <source>
        <dbReference type="ARBA" id="ARBA00023136"/>
    </source>
</evidence>
<feature type="transmembrane region" description="Helical" evidence="6">
    <location>
        <begin position="153"/>
        <end position="176"/>
    </location>
</feature>
<organism evidence="7 8">
    <name type="scientific">Rubrimonas cliftonensis</name>
    <dbReference type="NCBI Taxonomy" id="89524"/>
    <lineage>
        <taxon>Bacteria</taxon>
        <taxon>Pseudomonadati</taxon>
        <taxon>Pseudomonadota</taxon>
        <taxon>Alphaproteobacteria</taxon>
        <taxon>Rhodobacterales</taxon>
        <taxon>Paracoccaceae</taxon>
        <taxon>Rubrimonas</taxon>
    </lineage>
</organism>
<keyword evidence="8" id="KW-1185">Reference proteome</keyword>
<evidence type="ECO:0000256" key="3">
    <source>
        <dbReference type="ARBA" id="ARBA00022692"/>
    </source>
</evidence>
<evidence type="ECO:0000313" key="7">
    <source>
        <dbReference type="EMBL" id="SEA98284.1"/>
    </source>
</evidence>
<dbReference type="STRING" id="89524.SAMN05444370_1254"/>
<dbReference type="Pfam" id="PF01810">
    <property type="entry name" value="LysE"/>
    <property type="match status" value="1"/>
</dbReference>
<evidence type="ECO:0000256" key="1">
    <source>
        <dbReference type="ARBA" id="ARBA00004651"/>
    </source>
</evidence>
<dbReference type="Proteomes" id="UP000198703">
    <property type="component" value="Unassembled WGS sequence"/>
</dbReference>
<gene>
    <name evidence="7" type="ORF">SAMN05444370_1254</name>
</gene>
<evidence type="ECO:0000256" key="2">
    <source>
        <dbReference type="ARBA" id="ARBA00022475"/>
    </source>
</evidence>
<accession>A0A1H4FLW3</accession>
<name>A0A1H4FLW3_9RHOB</name>
<dbReference type="GO" id="GO:0015171">
    <property type="term" value="F:amino acid transmembrane transporter activity"/>
    <property type="evidence" value="ECO:0007669"/>
    <property type="project" value="TreeGrafter"/>
</dbReference>
<keyword evidence="5 6" id="KW-0472">Membrane</keyword>